<protein>
    <recommendedName>
        <fullName evidence="2">HTH cro/C1-type domain-containing protein</fullName>
    </recommendedName>
</protein>
<proteinExistence type="predicted"/>
<evidence type="ECO:0000256" key="1">
    <source>
        <dbReference type="SAM" id="MobiDB-lite"/>
    </source>
</evidence>
<dbReference type="PROSITE" id="PS50943">
    <property type="entry name" value="HTH_CROC1"/>
    <property type="match status" value="1"/>
</dbReference>
<feature type="region of interest" description="Disordered" evidence="1">
    <location>
        <begin position="575"/>
        <end position="597"/>
    </location>
</feature>
<sequence>MSEDDSSAPYEPEAFGPWLGRQLRRKGMTQSELAIALDVTRAAVSAWITGRAIPRNDKIQVIEAVLGLATGSSATRDEAPDSRGLINWYHRPAHPDGGRELGNAAAFAFDSNLTVLAREATQNSLDERHDANRPVRVRFILHEVTGERLRRLQEALRWDDLVPHFKAAADTGQKVGKVLANGLREFHERGSLLLLRIDDYNASGLTGPEYDNGRFAAVVRRQLDSHKKGLAGGSYGLGKATLWATSQFGMVIMNSTLSKPHEGRCERRLIGRLDLPWREVGGAQYAGPAWLGEGDLSREGAARSWWAGERTVEELYLTRGSSDPGTSFLIVGAYDPSGEATNLEEMHQALVRGLATGFWASMVTGRDSIPMLEASVEALRDGQVVVTEERVDPHRYEPARARAVRAFLNEETVSEISTAEDVLALRLPLTVPPLKDVERAEPVTHPAVLLITPTEDDDEKPNRLICMRSTRMAVLERAVNDVPLGAIRFQAVLLAGKATGSSGMDADLAEAFLRAAEPPEHNDWKQTEDLTSSYARGAVARLKEFRRAMLDQVREAVRPVEHVKEDETPPVLRELLRLDPPPSPRSPGYPTVKSATGSITQDGAWDVRVEIKLPERDDPWFLRPLLRFAARSGARPEVRWAQLSAVSHCEVTDEGNLRCAAGARSAVFSGISDVTSHPVTARMAGVEVDLVRVKESVQ</sequence>
<organism evidence="3 4">
    <name type="scientific">Streptosporangium pseudovulgare</name>
    <dbReference type="NCBI Taxonomy" id="35765"/>
    <lineage>
        <taxon>Bacteria</taxon>
        <taxon>Bacillati</taxon>
        <taxon>Actinomycetota</taxon>
        <taxon>Actinomycetes</taxon>
        <taxon>Streptosporangiales</taxon>
        <taxon>Streptosporangiaceae</taxon>
        <taxon>Streptosporangium</taxon>
    </lineage>
</organism>
<dbReference type="Gene3D" id="1.10.260.40">
    <property type="entry name" value="lambda repressor-like DNA-binding domains"/>
    <property type="match status" value="1"/>
</dbReference>
<evidence type="ECO:0000259" key="2">
    <source>
        <dbReference type="PROSITE" id="PS50943"/>
    </source>
</evidence>
<reference evidence="4" key="1">
    <citation type="journal article" date="2019" name="Int. J. Syst. Evol. Microbiol.">
        <title>The Global Catalogue of Microorganisms (GCM) 10K type strain sequencing project: providing services to taxonomists for standard genome sequencing and annotation.</title>
        <authorList>
            <consortium name="The Broad Institute Genomics Platform"/>
            <consortium name="The Broad Institute Genome Sequencing Center for Infectious Disease"/>
            <person name="Wu L."/>
            <person name="Ma J."/>
        </authorList>
    </citation>
    <scope>NUCLEOTIDE SEQUENCE [LARGE SCALE GENOMIC DNA]</scope>
    <source>
        <strain evidence="4">JCM 3115</strain>
    </source>
</reference>
<accession>A0ABQ2QQT6</accession>
<gene>
    <name evidence="3" type="ORF">GCM10010140_21030</name>
</gene>
<evidence type="ECO:0000313" key="4">
    <source>
        <dbReference type="Proteomes" id="UP000611554"/>
    </source>
</evidence>
<dbReference type="CDD" id="cd00093">
    <property type="entry name" value="HTH_XRE"/>
    <property type="match status" value="1"/>
</dbReference>
<comment type="caution">
    <text evidence="3">The sequence shown here is derived from an EMBL/GenBank/DDBJ whole genome shotgun (WGS) entry which is preliminary data.</text>
</comment>
<dbReference type="Pfam" id="PF01381">
    <property type="entry name" value="HTH_3"/>
    <property type="match status" value="1"/>
</dbReference>
<name>A0ABQ2QQT6_9ACTN</name>
<dbReference type="EMBL" id="BMQJ01000004">
    <property type="protein sequence ID" value="GGP91116.1"/>
    <property type="molecule type" value="Genomic_DNA"/>
</dbReference>
<feature type="domain" description="HTH cro/C1-type" evidence="2">
    <location>
        <begin position="25"/>
        <end position="73"/>
    </location>
</feature>
<dbReference type="InterPro" id="IPR010982">
    <property type="entry name" value="Lambda_DNA-bd_dom_sf"/>
</dbReference>
<dbReference type="SUPFAM" id="SSF47413">
    <property type="entry name" value="lambda repressor-like DNA-binding domains"/>
    <property type="match status" value="1"/>
</dbReference>
<dbReference type="Proteomes" id="UP000611554">
    <property type="component" value="Unassembled WGS sequence"/>
</dbReference>
<dbReference type="SMART" id="SM00530">
    <property type="entry name" value="HTH_XRE"/>
    <property type="match status" value="1"/>
</dbReference>
<keyword evidence="4" id="KW-1185">Reference proteome</keyword>
<evidence type="ECO:0000313" key="3">
    <source>
        <dbReference type="EMBL" id="GGP91116.1"/>
    </source>
</evidence>
<dbReference type="InterPro" id="IPR001387">
    <property type="entry name" value="Cro/C1-type_HTH"/>
</dbReference>